<reference evidence="2 3" key="1">
    <citation type="submission" date="2008-02" db="EMBL/GenBank/DDBJ databases">
        <title>Complete sequence of Shewanella woodyi ATCC 51908.</title>
        <authorList>
            <consortium name="US DOE Joint Genome Institute"/>
            <person name="Copeland A."/>
            <person name="Lucas S."/>
            <person name="Lapidus A."/>
            <person name="Glavina del Rio T."/>
            <person name="Dalin E."/>
            <person name="Tice H."/>
            <person name="Bruce D."/>
            <person name="Goodwin L."/>
            <person name="Pitluck S."/>
            <person name="Sims D."/>
            <person name="Brettin T."/>
            <person name="Detter J.C."/>
            <person name="Han C."/>
            <person name="Kuske C.R."/>
            <person name="Schmutz J."/>
            <person name="Larimer F."/>
            <person name="Land M."/>
            <person name="Hauser L."/>
            <person name="Kyrpides N."/>
            <person name="Lykidis A."/>
            <person name="Zhao J.-S."/>
            <person name="Richardson P."/>
        </authorList>
    </citation>
    <scope>NUCLEOTIDE SEQUENCE [LARGE SCALE GENOMIC DNA]</scope>
    <source>
        <strain evidence="3">ATCC 51908 / MS32</strain>
    </source>
</reference>
<dbReference type="AlphaFoldDB" id="B1KG19"/>
<gene>
    <name evidence="2" type="ordered locus">Swoo_2449</name>
</gene>
<dbReference type="InterPro" id="IPR025337">
    <property type="entry name" value="Questin_oxidase-like"/>
</dbReference>
<dbReference type="Proteomes" id="UP000002168">
    <property type="component" value="Chromosome"/>
</dbReference>
<dbReference type="PANTHER" id="PTHR35870:SF1">
    <property type="entry name" value="PROTEIN, PUTATIVE (AFU_ORTHOLOGUE AFUA_5G03330)-RELATED"/>
    <property type="match status" value="1"/>
</dbReference>
<dbReference type="HOGENOM" id="CLU_713507_0_0_6"/>
<dbReference type="GO" id="GO:0016491">
    <property type="term" value="F:oxidoreductase activity"/>
    <property type="evidence" value="ECO:0007669"/>
    <property type="project" value="UniProtKB-KW"/>
</dbReference>
<evidence type="ECO:0000313" key="3">
    <source>
        <dbReference type="Proteomes" id="UP000002168"/>
    </source>
</evidence>
<dbReference type="EMBL" id="CP000961">
    <property type="protein sequence ID" value="ACA86726.1"/>
    <property type="molecule type" value="Genomic_DNA"/>
</dbReference>
<accession>B1KG19</accession>
<dbReference type="STRING" id="392500.Swoo_2449"/>
<name>B1KG19_SHEWM</name>
<dbReference type="RefSeq" id="WP_012325068.1">
    <property type="nucleotide sequence ID" value="NC_010506.1"/>
</dbReference>
<sequence>MRNINNSIQSSAELTAFVNHEMRQDGRYHPNLGGVTRSGMANHFPMTIMSLAALGGSDTDIKRFKSHWPASRYRSLIEDLGLRDTDSVTLNNWPDYLGKAEFLIEFKRVFLEGLTNLGAERFIHHALNIMADSLPMGLFHPLIKLSFARMQGDDALIADALAYFAIRYQDLYGELGSMKTDEASSIDVSDVSDVSDGQDALLTSWGRAALKVESGEVKLSTSGASLPVSETLCGSSTVHQLALNQGFSITEANFSCQIAEICKAAAALYLYEPALTTLHAVTSAQALVDLTLSLQNSDRKLAVKLWQRYWIWLTGLYLEKGAPKLTFSGVYSAADLLPDWNSLAKTAVKIDEVHEIKMVFSCKWLAQNLEDHEIYRIVASQVLAEYE</sequence>
<proteinExistence type="predicted"/>
<evidence type="ECO:0000313" key="2">
    <source>
        <dbReference type="EMBL" id="ACA86726.1"/>
    </source>
</evidence>
<dbReference type="KEGG" id="swd:Swoo_2449"/>
<evidence type="ECO:0008006" key="4">
    <source>
        <dbReference type="Google" id="ProtNLM"/>
    </source>
</evidence>
<keyword evidence="3" id="KW-1185">Reference proteome</keyword>
<organism evidence="2 3">
    <name type="scientific">Shewanella woodyi (strain ATCC 51908 / MS32)</name>
    <dbReference type="NCBI Taxonomy" id="392500"/>
    <lineage>
        <taxon>Bacteria</taxon>
        <taxon>Pseudomonadati</taxon>
        <taxon>Pseudomonadota</taxon>
        <taxon>Gammaproteobacteria</taxon>
        <taxon>Alteromonadales</taxon>
        <taxon>Shewanellaceae</taxon>
        <taxon>Shewanella</taxon>
    </lineage>
</organism>
<evidence type="ECO:0000256" key="1">
    <source>
        <dbReference type="ARBA" id="ARBA00023002"/>
    </source>
</evidence>
<keyword evidence="1" id="KW-0560">Oxidoreductase</keyword>
<dbReference type="Pfam" id="PF14027">
    <property type="entry name" value="Questin_oxidase"/>
    <property type="match status" value="1"/>
</dbReference>
<protein>
    <recommendedName>
        <fullName evidence="4">Questin oxidase family protein</fullName>
    </recommendedName>
</protein>
<dbReference type="PANTHER" id="PTHR35870">
    <property type="entry name" value="PROTEIN, PUTATIVE (AFU_ORTHOLOGUE AFUA_5G03330)-RELATED"/>
    <property type="match status" value="1"/>
</dbReference>